<name>A0A423XCI8_9PEZI</name>
<protein>
    <recommendedName>
        <fullName evidence="4">Altered inheritance of mitochondria protein 13, mitochondrial</fullName>
    </recommendedName>
</protein>
<accession>A0A423XCI8</accession>
<gene>
    <name evidence="2" type="ORF">VPNG_03551</name>
</gene>
<proteinExistence type="predicted"/>
<dbReference type="OrthoDB" id="5544375at2759"/>
<evidence type="ECO:0000313" key="3">
    <source>
        <dbReference type="Proteomes" id="UP000285146"/>
    </source>
</evidence>
<organism evidence="2 3">
    <name type="scientific">Cytospora leucostoma</name>
    <dbReference type="NCBI Taxonomy" id="1230097"/>
    <lineage>
        <taxon>Eukaryota</taxon>
        <taxon>Fungi</taxon>
        <taxon>Dikarya</taxon>
        <taxon>Ascomycota</taxon>
        <taxon>Pezizomycotina</taxon>
        <taxon>Sordariomycetes</taxon>
        <taxon>Sordariomycetidae</taxon>
        <taxon>Diaporthales</taxon>
        <taxon>Cytosporaceae</taxon>
        <taxon>Cytospora</taxon>
    </lineage>
</organism>
<feature type="compositionally biased region" description="Basic and acidic residues" evidence="1">
    <location>
        <begin position="63"/>
        <end position="75"/>
    </location>
</feature>
<dbReference type="InParanoid" id="A0A423XCI8"/>
<keyword evidence="3" id="KW-1185">Reference proteome</keyword>
<feature type="region of interest" description="Disordered" evidence="1">
    <location>
        <begin position="63"/>
        <end position="116"/>
    </location>
</feature>
<dbReference type="Pfam" id="PF07956">
    <property type="entry name" value="DUF1690"/>
    <property type="match status" value="1"/>
</dbReference>
<dbReference type="FunCoup" id="A0A423XCI8">
    <property type="interactions" value="41"/>
</dbReference>
<evidence type="ECO:0008006" key="4">
    <source>
        <dbReference type="Google" id="ProtNLM"/>
    </source>
</evidence>
<dbReference type="Proteomes" id="UP000285146">
    <property type="component" value="Unassembled WGS sequence"/>
</dbReference>
<dbReference type="AlphaFoldDB" id="A0A423XCI8"/>
<comment type="caution">
    <text evidence="2">The sequence shown here is derived from an EMBL/GenBank/DDBJ whole genome shotgun (WGS) entry which is preliminary data.</text>
</comment>
<feature type="compositionally biased region" description="Polar residues" evidence="1">
    <location>
        <begin position="18"/>
        <end position="42"/>
    </location>
</feature>
<dbReference type="EMBL" id="LKEB01000017">
    <property type="protein sequence ID" value="ROW13761.1"/>
    <property type="molecule type" value="Genomic_DNA"/>
</dbReference>
<evidence type="ECO:0000313" key="2">
    <source>
        <dbReference type="EMBL" id="ROW13761.1"/>
    </source>
</evidence>
<feature type="compositionally biased region" description="Basic and acidic residues" evidence="1">
    <location>
        <begin position="96"/>
        <end position="116"/>
    </location>
</feature>
<feature type="region of interest" description="Disordered" evidence="1">
    <location>
        <begin position="1"/>
        <end position="42"/>
    </location>
</feature>
<evidence type="ECO:0000256" key="1">
    <source>
        <dbReference type="SAM" id="MobiDB-lite"/>
    </source>
</evidence>
<dbReference type="InterPro" id="IPR012471">
    <property type="entry name" value="DUF1690"/>
</dbReference>
<reference evidence="2 3" key="1">
    <citation type="submission" date="2015-09" db="EMBL/GenBank/DDBJ databases">
        <title>Host preference determinants of Valsa canker pathogens revealed by comparative genomics.</title>
        <authorList>
            <person name="Yin Z."/>
            <person name="Huang L."/>
        </authorList>
    </citation>
    <scope>NUCLEOTIDE SEQUENCE [LARGE SCALE GENOMIC DNA]</scope>
    <source>
        <strain evidence="2 3">SXYLt</strain>
    </source>
</reference>
<sequence length="159" mass="17995">MGANSSKQSPPHVWKGSSPASVSQELVEKLQSSSETDASRQQLTELQVQARVAAELKKLQQHEDSRLREAADRAAAESVPEQTPVSSPEVAQKVQSLRERLEARRGPREVPESVERARGEVVRCLTDNDRRPLDCWKEVESFKEEVRRLERGWVERVIS</sequence>